<accession>A0A1B6GL99</accession>
<sequence>NMELVKEERLLRDGYYRGMLQDFDALPSKSTLKLFHADKSYKKAQVKFITRQIDNRRDMIYEANAWGDVESYKLSLRNRIERANRAIKDGRVSLSRFRNKIQENITQQFELASEIEKVAREVQRSRRLRNEIDSHVKDHSEKFSLFLDSVVEIFPDINTVQGVLDRYRTLEYCRSECKRSLTDEMKGMLELKREMNRVLEEKVSYFKKLNNSLVMLRVREKEANEHFIYWDRTLKRLGSYIQAGEEQSFILENGCYDLYQVMCRRRRVTPSIKKSDIEGQLKFIRETIALYKDVLRVAMTVKNNQVATQILKSRGHQKRKLTLVSDILDGIS</sequence>
<feature type="non-terminal residue" evidence="1">
    <location>
        <position position="1"/>
    </location>
</feature>
<evidence type="ECO:0008006" key="2">
    <source>
        <dbReference type="Google" id="ProtNLM"/>
    </source>
</evidence>
<reference evidence="1" key="1">
    <citation type="submission" date="2015-11" db="EMBL/GenBank/DDBJ databases">
        <title>De novo transcriptome assembly of four potential Pierce s Disease insect vectors from Arizona vineyards.</title>
        <authorList>
            <person name="Tassone E.E."/>
        </authorList>
    </citation>
    <scope>NUCLEOTIDE SEQUENCE</scope>
</reference>
<organism evidence="1">
    <name type="scientific">Cuerna arida</name>
    <dbReference type="NCBI Taxonomy" id="1464854"/>
    <lineage>
        <taxon>Eukaryota</taxon>
        <taxon>Metazoa</taxon>
        <taxon>Ecdysozoa</taxon>
        <taxon>Arthropoda</taxon>
        <taxon>Hexapoda</taxon>
        <taxon>Insecta</taxon>
        <taxon>Pterygota</taxon>
        <taxon>Neoptera</taxon>
        <taxon>Paraneoptera</taxon>
        <taxon>Hemiptera</taxon>
        <taxon>Auchenorrhyncha</taxon>
        <taxon>Membracoidea</taxon>
        <taxon>Cicadellidae</taxon>
        <taxon>Cicadellinae</taxon>
        <taxon>Proconiini</taxon>
        <taxon>Cuerna</taxon>
    </lineage>
</organism>
<protein>
    <recommendedName>
        <fullName evidence="2">DUF4200 domain-containing protein</fullName>
    </recommendedName>
</protein>
<dbReference type="EMBL" id="GECZ01006553">
    <property type="protein sequence ID" value="JAS63216.1"/>
    <property type="molecule type" value="Transcribed_RNA"/>
</dbReference>
<evidence type="ECO:0000313" key="1">
    <source>
        <dbReference type="EMBL" id="JAS63216.1"/>
    </source>
</evidence>
<name>A0A1B6GL99_9HEMI</name>
<proteinExistence type="predicted"/>
<gene>
    <name evidence="1" type="ORF">g.11097</name>
</gene>
<feature type="non-terminal residue" evidence="1">
    <location>
        <position position="332"/>
    </location>
</feature>
<dbReference type="AlphaFoldDB" id="A0A1B6GL99"/>